<keyword evidence="2" id="KW-1185">Reference proteome</keyword>
<sequence>QLLLNMSALSQMTFVGPVAQVQPQVPMQMWLDNLCTWAKLRVDCDLEGLVKAGSIVEMLKSNFSIYKGDALKISIFKAQGSDGSSAPAPKGKEYMMEDEVFCNAWIFVMVSTNATDDEGNAVDDVDSMMDGWSKLSDPCTPTSENWLQDVLAFIVETKEWKSVSVPIGNDWDTERLTVSRFKKCLGSTLKVEDYKEMRVWRSKGHRAVQPCLRGNVVLPTNAWYVVSLCGDTDVQALPMSTWNDVHPEFDWDDVDENGVQ</sequence>
<evidence type="ECO:0008006" key="3">
    <source>
        <dbReference type="Google" id="ProtNLM"/>
    </source>
</evidence>
<comment type="caution">
    <text evidence="1">The sequence shown here is derived from an EMBL/GenBank/DDBJ whole genome shotgun (WGS) entry which is preliminary data.</text>
</comment>
<gene>
    <name evidence="1" type="ORF">PCOR1329_LOCUS53118</name>
</gene>
<dbReference type="Proteomes" id="UP001189429">
    <property type="component" value="Unassembled WGS sequence"/>
</dbReference>
<name>A0ABN9UZE4_9DINO</name>
<feature type="non-terminal residue" evidence="1">
    <location>
        <position position="1"/>
    </location>
</feature>
<organism evidence="1 2">
    <name type="scientific">Prorocentrum cordatum</name>
    <dbReference type="NCBI Taxonomy" id="2364126"/>
    <lineage>
        <taxon>Eukaryota</taxon>
        <taxon>Sar</taxon>
        <taxon>Alveolata</taxon>
        <taxon>Dinophyceae</taxon>
        <taxon>Prorocentrales</taxon>
        <taxon>Prorocentraceae</taxon>
        <taxon>Prorocentrum</taxon>
    </lineage>
</organism>
<accession>A0ABN9UZE4</accession>
<protein>
    <recommendedName>
        <fullName evidence="3">RNA-directed RNA polymerase</fullName>
    </recommendedName>
</protein>
<proteinExistence type="predicted"/>
<dbReference type="EMBL" id="CAUYUJ010016471">
    <property type="protein sequence ID" value="CAK0865661.1"/>
    <property type="molecule type" value="Genomic_DNA"/>
</dbReference>
<reference evidence="1" key="1">
    <citation type="submission" date="2023-10" db="EMBL/GenBank/DDBJ databases">
        <authorList>
            <person name="Chen Y."/>
            <person name="Shah S."/>
            <person name="Dougan E. K."/>
            <person name="Thang M."/>
            <person name="Chan C."/>
        </authorList>
    </citation>
    <scope>NUCLEOTIDE SEQUENCE [LARGE SCALE GENOMIC DNA]</scope>
</reference>
<evidence type="ECO:0000313" key="2">
    <source>
        <dbReference type="Proteomes" id="UP001189429"/>
    </source>
</evidence>
<evidence type="ECO:0000313" key="1">
    <source>
        <dbReference type="EMBL" id="CAK0865661.1"/>
    </source>
</evidence>